<dbReference type="NCBIfam" id="TIGR01640">
    <property type="entry name" value="F_box_assoc_1"/>
    <property type="match status" value="1"/>
</dbReference>
<evidence type="ECO:0000313" key="4">
    <source>
        <dbReference type="Proteomes" id="UP000029121"/>
    </source>
</evidence>
<dbReference type="EMBL" id="KB870807">
    <property type="protein sequence ID" value="EOA32023.1"/>
    <property type="molecule type" value="Genomic_DNA"/>
</dbReference>
<dbReference type="Proteomes" id="UP000029121">
    <property type="component" value="Unassembled WGS sequence"/>
</dbReference>
<feature type="domain" description="F-box associated beta-propeller type 1" evidence="2">
    <location>
        <begin position="1"/>
        <end position="205"/>
    </location>
</feature>
<sequence length="224" mass="25824">YAIGYKNSKSCRSYKILRFADSISKSFVVYQLYDLNSNSWSVFDVPSDWYTQDDARGVSVKGNTYWSAKEKYLSMGEMAHFLICFDFTRGKFGRRLPLPFQFDRIGGTHWDEDLEIWVTVKIEPGTVSWNKFGVTAAGSFFIHQENKLAVLFNKGKYHKVKTPRRNTAYIIGEDGYFRKLDLGEETSEIHDCPLDCSYVPSSVQIKQRGKKKKKKKKSEEKGGT</sequence>
<gene>
    <name evidence="3" type="ORF">CARUB_v10015266mg</name>
</gene>
<dbReference type="InterPro" id="IPR006527">
    <property type="entry name" value="F-box-assoc_dom_typ1"/>
</dbReference>
<dbReference type="AlphaFoldDB" id="R0I6J7"/>
<protein>
    <recommendedName>
        <fullName evidence="2">F-box associated beta-propeller type 1 domain-containing protein</fullName>
    </recommendedName>
</protein>
<organism evidence="3 4">
    <name type="scientific">Capsella rubella</name>
    <dbReference type="NCBI Taxonomy" id="81985"/>
    <lineage>
        <taxon>Eukaryota</taxon>
        <taxon>Viridiplantae</taxon>
        <taxon>Streptophyta</taxon>
        <taxon>Embryophyta</taxon>
        <taxon>Tracheophyta</taxon>
        <taxon>Spermatophyta</taxon>
        <taxon>Magnoliopsida</taxon>
        <taxon>eudicotyledons</taxon>
        <taxon>Gunneridae</taxon>
        <taxon>Pentapetalae</taxon>
        <taxon>rosids</taxon>
        <taxon>malvids</taxon>
        <taxon>Brassicales</taxon>
        <taxon>Brassicaceae</taxon>
        <taxon>Camelineae</taxon>
        <taxon>Capsella</taxon>
    </lineage>
</organism>
<evidence type="ECO:0000256" key="1">
    <source>
        <dbReference type="SAM" id="MobiDB-lite"/>
    </source>
</evidence>
<name>R0I6J7_9BRAS</name>
<accession>R0I6J7</accession>
<reference evidence="4" key="1">
    <citation type="journal article" date="2013" name="Nat. Genet.">
        <title>The Capsella rubella genome and the genomic consequences of rapid mating system evolution.</title>
        <authorList>
            <person name="Slotte T."/>
            <person name="Hazzouri K.M."/>
            <person name="Agren J.A."/>
            <person name="Koenig D."/>
            <person name="Maumus F."/>
            <person name="Guo Y.L."/>
            <person name="Steige K."/>
            <person name="Platts A.E."/>
            <person name="Escobar J.S."/>
            <person name="Newman L.K."/>
            <person name="Wang W."/>
            <person name="Mandakova T."/>
            <person name="Vello E."/>
            <person name="Smith L.M."/>
            <person name="Henz S.R."/>
            <person name="Steffen J."/>
            <person name="Takuno S."/>
            <person name="Brandvain Y."/>
            <person name="Coop G."/>
            <person name="Andolfatto P."/>
            <person name="Hu T.T."/>
            <person name="Blanchette M."/>
            <person name="Clark R.M."/>
            <person name="Quesneville H."/>
            <person name="Nordborg M."/>
            <person name="Gaut B.S."/>
            <person name="Lysak M.A."/>
            <person name="Jenkins J."/>
            <person name="Grimwood J."/>
            <person name="Chapman J."/>
            <person name="Prochnik S."/>
            <person name="Shu S."/>
            <person name="Rokhsar D."/>
            <person name="Schmutz J."/>
            <person name="Weigel D."/>
            <person name="Wright S.I."/>
        </authorList>
    </citation>
    <scope>NUCLEOTIDE SEQUENCE [LARGE SCALE GENOMIC DNA]</scope>
    <source>
        <strain evidence="4">cv. Monte Gargano</strain>
    </source>
</reference>
<feature type="compositionally biased region" description="Basic residues" evidence="1">
    <location>
        <begin position="207"/>
        <end position="216"/>
    </location>
</feature>
<proteinExistence type="predicted"/>
<evidence type="ECO:0000313" key="3">
    <source>
        <dbReference type="EMBL" id="EOA32023.1"/>
    </source>
</evidence>
<feature type="region of interest" description="Disordered" evidence="1">
    <location>
        <begin position="204"/>
        <end position="224"/>
    </location>
</feature>
<evidence type="ECO:0000259" key="2">
    <source>
        <dbReference type="Pfam" id="PF07734"/>
    </source>
</evidence>
<dbReference type="InterPro" id="IPR017451">
    <property type="entry name" value="F-box-assoc_interact_dom"/>
</dbReference>
<dbReference type="Pfam" id="PF07734">
    <property type="entry name" value="FBA_1"/>
    <property type="match status" value="1"/>
</dbReference>
<keyword evidence="4" id="KW-1185">Reference proteome</keyword>
<feature type="non-terminal residue" evidence="3">
    <location>
        <position position="1"/>
    </location>
</feature>
<dbReference type="STRING" id="81985.R0I6J7"/>